<comment type="similarity">
    <text evidence="1 6 8">Belongs to the glycosyl hydrolase 9 (cellulase E) family.</text>
</comment>
<dbReference type="EC" id="3.2.1.4" evidence="8"/>
<dbReference type="InterPro" id="IPR001701">
    <property type="entry name" value="Glyco_hydro_9"/>
</dbReference>
<dbReference type="SUPFAM" id="SSF48208">
    <property type="entry name" value="Six-hairpin glycosidases"/>
    <property type="match status" value="1"/>
</dbReference>
<dbReference type="InterPro" id="IPR012341">
    <property type="entry name" value="6hp_glycosidase-like_sf"/>
</dbReference>
<keyword evidence="4 6" id="KW-0326">Glycosidase</keyword>
<reference evidence="11 12" key="1">
    <citation type="submission" date="2022-03" db="EMBL/GenBank/DDBJ databases">
        <title>Hymenobactersp. isolated from the air.</title>
        <authorList>
            <person name="Won M."/>
            <person name="Kwon S.-W."/>
        </authorList>
    </citation>
    <scope>NUCLEOTIDE SEQUENCE [LARGE SCALE GENOMIC DNA]</scope>
    <source>
        <strain evidence="11 12">KACC 21982</strain>
    </source>
</reference>
<keyword evidence="8" id="KW-0136">Cellulose degradation</keyword>
<keyword evidence="2 6" id="KW-0378">Hydrolase</keyword>
<dbReference type="CDD" id="cd02850">
    <property type="entry name" value="E_set_Cellulase_N"/>
    <property type="match status" value="1"/>
</dbReference>
<organism evidence="11 12">
    <name type="scientific">Hymenobacter tibetensis</name>
    <dbReference type="NCBI Taxonomy" id="497967"/>
    <lineage>
        <taxon>Bacteria</taxon>
        <taxon>Pseudomonadati</taxon>
        <taxon>Bacteroidota</taxon>
        <taxon>Cytophagia</taxon>
        <taxon>Cytophagales</taxon>
        <taxon>Hymenobacteraceae</taxon>
        <taxon>Hymenobacter</taxon>
    </lineage>
</organism>
<feature type="active site" evidence="6">
    <location>
        <position position="510"/>
    </location>
</feature>
<dbReference type="Gene3D" id="2.60.40.10">
    <property type="entry name" value="Immunoglobulins"/>
    <property type="match status" value="1"/>
</dbReference>
<protein>
    <recommendedName>
        <fullName evidence="8">Endoglucanase</fullName>
        <ecNumber evidence="8">3.2.1.4</ecNumber>
    </recommendedName>
</protein>
<evidence type="ECO:0000256" key="5">
    <source>
        <dbReference type="ARBA" id="ARBA00023326"/>
    </source>
</evidence>
<dbReference type="InterPro" id="IPR013783">
    <property type="entry name" value="Ig-like_fold"/>
</dbReference>
<evidence type="ECO:0000259" key="9">
    <source>
        <dbReference type="Pfam" id="PF00759"/>
    </source>
</evidence>
<dbReference type="Pfam" id="PF02927">
    <property type="entry name" value="CelD_N"/>
    <property type="match status" value="1"/>
</dbReference>
<accession>A0ABY4CSG4</accession>
<keyword evidence="5 6" id="KW-0624">Polysaccharide degradation</keyword>
<dbReference type="InterPro" id="IPR033126">
    <property type="entry name" value="Glyco_hydro_9_Asp/Glu_AS"/>
</dbReference>
<evidence type="ECO:0000313" key="11">
    <source>
        <dbReference type="EMBL" id="UOG73022.1"/>
    </source>
</evidence>
<evidence type="ECO:0000256" key="6">
    <source>
        <dbReference type="PROSITE-ProRule" id="PRU10059"/>
    </source>
</evidence>
<evidence type="ECO:0000256" key="1">
    <source>
        <dbReference type="ARBA" id="ARBA00007072"/>
    </source>
</evidence>
<dbReference type="Pfam" id="PF00759">
    <property type="entry name" value="Glyco_hydro_9"/>
    <property type="match status" value="1"/>
</dbReference>
<dbReference type="GO" id="GO:0016787">
    <property type="term" value="F:hydrolase activity"/>
    <property type="evidence" value="ECO:0007669"/>
    <property type="project" value="UniProtKB-KW"/>
</dbReference>
<dbReference type="EMBL" id="CP094669">
    <property type="protein sequence ID" value="UOG73022.1"/>
    <property type="molecule type" value="Genomic_DNA"/>
</dbReference>
<dbReference type="InterPro" id="IPR008928">
    <property type="entry name" value="6-hairpin_glycosidase_sf"/>
</dbReference>
<dbReference type="InterPro" id="IPR004197">
    <property type="entry name" value="Cellulase_Ig-like"/>
</dbReference>
<evidence type="ECO:0000256" key="7">
    <source>
        <dbReference type="PROSITE-ProRule" id="PRU10060"/>
    </source>
</evidence>
<feature type="signal peptide" evidence="8">
    <location>
        <begin position="1"/>
        <end position="23"/>
    </location>
</feature>
<feature type="domain" description="Cellulase Ig-like" evidence="10">
    <location>
        <begin position="27"/>
        <end position="103"/>
    </location>
</feature>
<keyword evidence="8" id="KW-0732">Signal</keyword>
<proteinExistence type="inferred from homology"/>
<feature type="chain" id="PRO_5044988099" description="Endoglucanase" evidence="8">
    <location>
        <begin position="24"/>
        <end position="584"/>
    </location>
</feature>
<gene>
    <name evidence="11" type="ORF">MTX78_12895</name>
</gene>
<dbReference type="Gene3D" id="1.50.10.10">
    <property type="match status" value="1"/>
</dbReference>
<keyword evidence="3 6" id="KW-0119">Carbohydrate metabolism</keyword>
<feature type="domain" description="Glycoside hydrolase family 9" evidence="9">
    <location>
        <begin position="118"/>
        <end position="573"/>
    </location>
</feature>
<dbReference type="Proteomes" id="UP000831113">
    <property type="component" value="Chromosome"/>
</dbReference>
<evidence type="ECO:0000259" key="10">
    <source>
        <dbReference type="Pfam" id="PF02927"/>
    </source>
</evidence>
<dbReference type="RefSeq" id="WP_243794743.1">
    <property type="nucleotide sequence ID" value="NZ_CP094669.1"/>
</dbReference>
<dbReference type="SUPFAM" id="SSF81296">
    <property type="entry name" value="E set domains"/>
    <property type="match status" value="1"/>
</dbReference>
<feature type="active site" evidence="7">
    <location>
        <position position="552"/>
    </location>
</feature>
<evidence type="ECO:0000256" key="8">
    <source>
        <dbReference type="RuleBase" id="RU361166"/>
    </source>
</evidence>
<name>A0ABY4CSG4_9BACT</name>
<feature type="active site" evidence="7">
    <location>
        <position position="561"/>
    </location>
</feature>
<keyword evidence="12" id="KW-1185">Reference proteome</keyword>
<evidence type="ECO:0000256" key="4">
    <source>
        <dbReference type="ARBA" id="ARBA00023295"/>
    </source>
</evidence>
<sequence length="584" mass="63405">MLPVLKPVLFTSFLLATAISLQAQQLTESIKLNQLGFYPGAPKVAAVTGAAAGKFYVTTPDRSTTVFTGNLGEQRHAELSEQEVRTADFSGLTAAGTYVLWIPAIGYSHSFQIKPQVYGPLAAAALKSYYYQRASTPLPATYAGVWNRPAGHPDNHVLVHPSAASAQRPAGTSIASSRGWYDAGDYNKYIVNSGITMATLLSLYEDFPAYGKQLNAQIPESSNPIPDVLDESLWNLRWMLTMQDPNDGGVYHKLTNASFDGMVMPTECQTPRYVVQKSTAAALDFAAVCAQASRVFRPFSGQLPGLADSCLQASTRAWEWAKKHPAVYYQQDELNKQFQPAIATGTYGDQNVQDEWSWAATELYATTKNETYHPSIQLLPEGKLPLPGWNQVQALSYYTLARFGTKLPAKAAKEVAKAKKEIVALAETLAAGSDTRAYQTVMGKSVGDFTWGSNSTAGNQGIALVQAYQISGNPKYLKYALTNLDYLLGRNALGLSFVTGYGAKTPQHPHHRLSEGDKVLAPLPGFLVGGPNPGRQDKCQYPFQAAALSYTDDVCSYASNEIAINWNAPLVYLTGAMEALQGKF</sequence>
<dbReference type="PANTHER" id="PTHR22298">
    <property type="entry name" value="ENDO-1,4-BETA-GLUCANASE"/>
    <property type="match status" value="1"/>
</dbReference>
<comment type="catalytic activity">
    <reaction evidence="8">
        <text>Endohydrolysis of (1-&gt;4)-beta-D-glucosidic linkages in cellulose, lichenin and cereal beta-D-glucans.</text>
        <dbReference type="EC" id="3.2.1.4"/>
    </reaction>
</comment>
<dbReference type="InterPro" id="IPR018221">
    <property type="entry name" value="Glyco_hydro_9_His_AS"/>
</dbReference>
<dbReference type="InterPro" id="IPR014756">
    <property type="entry name" value="Ig_E-set"/>
</dbReference>
<dbReference type="PROSITE" id="PS00698">
    <property type="entry name" value="GH9_3"/>
    <property type="match status" value="1"/>
</dbReference>
<evidence type="ECO:0000256" key="2">
    <source>
        <dbReference type="ARBA" id="ARBA00022801"/>
    </source>
</evidence>
<evidence type="ECO:0000313" key="12">
    <source>
        <dbReference type="Proteomes" id="UP000831113"/>
    </source>
</evidence>
<evidence type="ECO:0000256" key="3">
    <source>
        <dbReference type="ARBA" id="ARBA00023277"/>
    </source>
</evidence>
<dbReference type="PROSITE" id="PS00592">
    <property type="entry name" value="GH9_2"/>
    <property type="match status" value="1"/>
</dbReference>